<dbReference type="SUPFAM" id="SSF49785">
    <property type="entry name" value="Galactose-binding domain-like"/>
    <property type="match status" value="1"/>
</dbReference>
<evidence type="ECO:0000256" key="2">
    <source>
        <dbReference type="SAM" id="Phobius"/>
    </source>
</evidence>
<feature type="transmembrane region" description="Helical" evidence="2">
    <location>
        <begin position="351"/>
        <end position="375"/>
    </location>
</feature>
<dbReference type="SMART" id="SM00331">
    <property type="entry name" value="PP2C_SIG"/>
    <property type="match status" value="1"/>
</dbReference>
<gene>
    <name evidence="4" type="ORF">HDF14_000441</name>
</gene>
<dbReference type="GO" id="GO:0016791">
    <property type="term" value="F:phosphatase activity"/>
    <property type="evidence" value="ECO:0007669"/>
    <property type="project" value="TreeGrafter"/>
</dbReference>
<dbReference type="Gene3D" id="3.60.40.10">
    <property type="entry name" value="PPM-type phosphatase domain"/>
    <property type="match status" value="1"/>
</dbReference>
<dbReference type="Pfam" id="PF07228">
    <property type="entry name" value="SpoIIE"/>
    <property type="match status" value="1"/>
</dbReference>
<dbReference type="RefSeq" id="WP_183973062.1">
    <property type="nucleotide sequence ID" value="NZ_JACHEB010000001.1"/>
</dbReference>
<comment type="caution">
    <text evidence="4">The sequence shown here is derived from an EMBL/GenBank/DDBJ whole genome shotgun (WGS) entry which is preliminary data.</text>
</comment>
<feature type="domain" description="PPM-type phosphatase" evidence="3">
    <location>
        <begin position="476"/>
        <end position="676"/>
    </location>
</feature>
<reference evidence="4 5" key="1">
    <citation type="submission" date="2020-08" db="EMBL/GenBank/DDBJ databases">
        <title>Genomic Encyclopedia of Type Strains, Phase IV (KMG-V): Genome sequencing to study the core and pangenomes of soil and plant-associated prokaryotes.</title>
        <authorList>
            <person name="Whitman W."/>
        </authorList>
    </citation>
    <scope>NUCLEOTIDE SEQUENCE [LARGE SCALE GENOMIC DNA]</scope>
    <source>
        <strain evidence="4 5">X5P2</strain>
    </source>
</reference>
<evidence type="ECO:0000259" key="3">
    <source>
        <dbReference type="SMART" id="SM00331"/>
    </source>
</evidence>
<feature type="transmembrane region" description="Helical" evidence="2">
    <location>
        <begin position="418"/>
        <end position="441"/>
    </location>
</feature>
<feature type="transmembrane region" description="Helical" evidence="2">
    <location>
        <begin position="233"/>
        <end position="252"/>
    </location>
</feature>
<dbReference type="SUPFAM" id="SSF81606">
    <property type="entry name" value="PP2C-like"/>
    <property type="match status" value="1"/>
</dbReference>
<protein>
    <recommendedName>
        <fullName evidence="3">PPM-type phosphatase domain-containing protein</fullName>
    </recommendedName>
</protein>
<organism evidence="4 5">
    <name type="scientific">Tunturiibacter gelidiferens</name>
    <dbReference type="NCBI Taxonomy" id="3069689"/>
    <lineage>
        <taxon>Bacteria</taxon>
        <taxon>Pseudomonadati</taxon>
        <taxon>Acidobacteriota</taxon>
        <taxon>Terriglobia</taxon>
        <taxon>Terriglobales</taxon>
        <taxon>Acidobacteriaceae</taxon>
        <taxon>Tunturiibacter</taxon>
    </lineage>
</organism>
<sequence>MRVAPMRYAGTSVVLLLLFGIATGLRGQKPEIAPAPRPQLEATLGDGTVELSGLWKFNIGDDMSWASQDFDDSSWGTIDLTPPAGSSNPELGSSGYIPGWTANGYPKHTGFAWYRLRVNVQSSHGRLAIKMPNQVDDAYQLYVNGQLLGELGRFGERKATAYSTLPRAFRLPRELRNGPITIAVRTWMDSASIFLAPDAGGMHEPPVLGHAGVIGTLIQLDWDDTAHVVGSGFLEMLILLLAWMVAVSLLSMDRTEPSYLWLSLVCAVTILENGVVLIVSFVPWIALTAGIVLQFVIISPIRIGLWVIFWGYWFRIGRMQWIHRTVWGLVALTMIGTAMISAPIYGEHVPVHAAVYLTPILLALRLCFGVLLCAITVQGIRKQKAEGWLALSAVLLVAIALFQSQLRLFHIKTAFSLLGFAVGLGTISTIFSLFLITVMLVRRFLHTQRIREQWKAEIEQARQIQHVLIPEQLPKIPGLAIESEYRPAREVGGDFFQILPVREDGSVLIVVGDVTGKGLQAGMLVALIVGAIRTAVQYDSDPLVLMNSLNDRLWGRGRASATCLILQICTDGHVTLANAGHLPPYRNGVEIEMGGSLPIGVVPGAEFFVSHFTLAPGDTLMLMSDGVAEAQDEQKQLFGFERIEKMLQRSISAAELASAAQDFGQEDDILVLRIQRLQTPGNVPDQKVVLAAT</sequence>
<feature type="transmembrane region" description="Helical" evidence="2">
    <location>
        <begin position="291"/>
        <end position="314"/>
    </location>
</feature>
<keyword evidence="2" id="KW-1133">Transmembrane helix</keyword>
<evidence type="ECO:0000256" key="1">
    <source>
        <dbReference type="ARBA" id="ARBA00022801"/>
    </source>
</evidence>
<evidence type="ECO:0000313" key="4">
    <source>
        <dbReference type="EMBL" id="MBB5326847.1"/>
    </source>
</evidence>
<dbReference type="InterPro" id="IPR052016">
    <property type="entry name" value="Bact_Sigma-Reg"/>
</dbReference>
<dbReference type="PANTHER" id="PTHR43156:SF2">
    <property type="entry name" value="STAGE II SPORULATION PROTEIN E"/>
    <property type="match status" value="1"/>
</dbReference>
<dbReference type="AlphaFoldDB" id="A0A9X0QAM1"/>
<dbReference type="InterPro" id="IPR001932">
    <property type="entry name" value="PPM-type_phosphatase-like_dom"/>
</dbReference>
<proteinExistence type="predicted"/>
<dbReference type="Gene3D" id="2.60.120.260">
    <property type="entry name" value="Galactose-binding domain-like"/>
    <property type="match status" value="1"/>
</dbReference>
<feature type="transmembrane region" description="Helical" evidence="2">
    <location>
        <begin position="259"/>
        <end position="285"/>
    </location>
</feature>
<dbReference type="EMBL" id="JACHEB010000001">
    <property type="protein sequence ID" value="MBB5326847.1"/>
    <property type="molecule type" value="Genomic_DNA"/>
</dbReference>
<dbReference type="PANTHER" id="PTHR43156">
    <property type="entry name" value="STAGE II SPORULATION PROTEIN E-RELATED"/>
    <property type="match status" value="1"/>
</dbReference>
<keyword evidence="5" id="KW-1185">Reference proteome</keyword>
<feature type="transmembrane region" description="Helical" evidence="2">
    <location>
        <begin position="387"/>
        <end position="406"/>
    </location>
</feature>
<dbReference type="InterPro" id="IPR008979">
    <property type="entry name" value="Galactose-bd-like_sf"/>
</dbReference>
<dbReference type="Proteomes" id="UP000535182">
    <property type="component" value="Unassembled WGS sequence"/>
</dbReference>
<keyword evidence="2" id="KW-0812">Transmembrane</keyword>
<accession>A0A9X0QAM1</accession>
<feature type="transmembrane region" description="Helical" evidence="2">
    <location>
        <begin position="326"/>
        <end position="345"/>
    </location>
</feature>
<evidence type="ECO:0000313" key="5">
    <source>
        <dbReference type="Proteomes" id="UP000535182"/>
    </source>
</evidence>
<keyword evidence="1" id="KW-0378">Hydrolase</keyword>
<keyword evidence="2" id="KW-0472">Membrane</keyword>
<dbReference type="InterPro" id="IPR036457">
    <property type="entry name" value="PPM-type-like_dom_sf"/>
</dbReference>
<name>A0A9X0QAM1_9BACT</name>